<comment type="caution">
    <text evidence="7">The sequence shown here is derived from an EMBL/GenBank/DDBJ whole genome shotgun (WGS) entry which is preliminary data.</text>
</comment>
<evidence type="ECO:0000313" key="7">
    <source>
        <dbReference type="EMBL" id="MDI6105612.1"/>
    </source>
</evidence>
<name>A0ABT6X0T4_9ACTN</name>
<keyword evidence="3" id="KW-0812">Transmembrane</keyword>
<dbReference type="Pfam" id="PF25023">
    <property type="entry name" value="TEN_YD-shell"/>
    <property type="match status" value="1"/>
</dbReference>
<dbReference type="EMBL" id="JASCTH010000049">
    <property type="protein sequence ID" value="MDI6105612.1"/>
    <property type="molecule type" value="Genomic_DNA"/>
</dbReference>
<evidence type="ECO:0000313" key="8">
    <source>
        <dbReference type="Proteomes" id="UP001241758"/>
    </source>
</evidence>
<feature type="transmembrane region" description="Helical" evidence="3">
    <location>
        <begin position="240"/>
        <end position="269"/>
    </location>
</feature>
<gene>
    <name evidence="7" type="ORF">QLQ12_44235</name>
</gene>
<dbReference type="SUPFAM" id="SSF82171">
    <property type="entry name" value="DPP6 N-terminal domain-like"/>
    <property type="match status" value="1"/>
</dbReference>
<dbReference type="PRINTS" id="PR00394">
    <property type="entry name" value="RHSPROTEIN"/>
</dbReference>
<evidence type="ECO:0000259" key="4">
    <source>
        <dbReference type="Pfam" id="PF20148"/>
    </source>
</evidence>
<dbReference type="InterPro" id="IPR049082">
    <property type="entry name" value="T7SS_signal"/>
</dbReference>
<organism evidence="7 8">
    <name type="scientific">Actinoplanes sandaracinus</name>
    <dbReference type="NCBI Taxonomy" id="3045177"/>
    <lineage>
        <taxon>Bacteria</taxon>
        <taxon>Bacillati</taxon>
        <taxon>Actinomycetota</taxon>
        <taxon>Actinomycetes</taxon>
        <taxon>Micromonosporales</taxon>
        <taxon>Micromonosporaceae</taxon>
        <taxon>Actinoplanes</taxon>
    </lineage>
</organism>
<dbReference type="PANTHER" id="PTHR32305:SF15">
    <property type="entry name" value="PROTEIN RHSA-RELATED"/>
    <property type="match status" value="1"/>
</dbReference>
<evidence type="ECO:0000256" key="1">
    <source>
        <dbReference type="ARBA" id="ARBA00022737"/>
    </source>
</evidence>
<dbReference type="Proteomes" id="UP001241758">
    <property type="component" value="Unassembled WGS sequence"/>
</dbReference>
<feature type="coiled-coil region" evidence="2">
    <location>
        <begin position="153"/>
        <end position="197"/>
    </location>
</feature>
<dbReference type="Gene3D" id="2.180.10.10">
    <property type="entry name" value="RHS repeat-associated core"/>
    <property type="match status" value="2"/>
</dbReference>
<dbReference type="Pfam" id="PF21725">
    <property type="entry name" value="T7SS_signal"/>
    <property type="match status" value="1"/>
</dbReference>
<dbReference type="InterPro" id="IPR006530">
    <property type="entry name" value="YD"/>
</dbReference>
<evidence type="ECO:0000256" key="3">
    <source>
        <dbReference type="SAM" id="Phobius"/>
    </source>
</evidence>
<keyword evidence="1" id="KW-0677">Repeat</keyword>
<keyword evidence="3" id="KW-1133">Transmembrane helix</keyword>
<dbReference type="NCBIfam" id="TIGR03696">
    <property type="entry name" value="Rhs_assc_core"/>
    <property type="match status" value="1"/>
</dbReference>
<dbReference type="InterPro" id="IPR045351">
    <property type="entry name" value="DUF6531"/>
</dbReference>
<reference evidence="7 8" key="1">
    <citation type="submission" date="2023-05" db="EMBL/GenBank/DDBJ databases">
        <title>Actinoplanes sp. NEAU-A12 genome sequencing.</title>
        <authorList>
            <person name="Wang Z.-S."/>
        </authorList>
    </citation>
    <scope>NUCLEOTIDE SEQUENCE [LARGE SCALE GENOMIC DNA]</scope>
    <source>
        <strain evidence="7 8">NEAU-A12</strain>
    </source>
</reference>
<sequence>MPRPSDWWVLDLESDPSPGQPANLVTTGNRLLDFADDARRARQAVDSLQGDGAVLTWIGQSGDAFREQFGELPEQLRKVHDSHRMAGDALLAFAPKLENAQAMADRALADGRAAREQLSGLTGQLQLAQGDAATIGRQATALQQHTDPDPEQIKQAVRDAETAKQRLSDVQGRVATAEQALNAAKSLADQARQLRDGAARECRREIAEASDAGIQPRSFWDKLGEFLKGLWDVICEVAKWVALIAGIIAIIIGGPLAWIALAAGAILLIKAIVDFAQGKGSITDLIFAVLGIIPGVRGLTSLSRLSTLYKAGGFKAIAQAALTSMRNTVRGLANAVTNAARGVVNVVKSGFNKLVNKINTVPVNTSKRSFEIPACGDPVDISTGRVFLPETDLDLPGSPPLLLERTHRSDYRAGRLFGVSWASTLDQRIVVEPDAVHLLAADGTLLTYPVPGAEGPVVPRHGRSLPLRRAGDGFVVTDPATGASLLFAAPETEAEPELAGPVLPATVLDSADAEPARSAALVAIVDRDGGRIEVVRDDVGLPVEVRHGDGRRVTVTTENGRVTALHLIPAGDGAPVLLRTFSYVDGHLAAVAGASGQPMRFSYDADGRMIRWDDSNGQWYAYRYDADGRCVLGEGRDGYFGYRFAYEPEQRRTSAMDSLGHTTVYELNEDLQVVAETDPLGNTTRSEWDTQHRLLSRTDPLGRTTRFLYHPDGSLDAVVRPDGSHARITYRGRRVAAVTVTDDDGRVWRRDYGPAESPDPFTDPLGVDQRMGRQEQADDRPRIAATTVPEAVPGPAAPDSQRMRIGGLSPAVTVLARDDHGRASVLGDTAGWQLSRGWTADGEPAWQMNQAGERDQWQYDAEGNQTAYTDALNRTTRTEYGSFDLVVATVSPTGARTTYDYDAELRLTRVTDPAGRRWHYEYDAAGRLVREADFDGRASDYTYDPAGQLVRMVNAAGESVDFEYDLLGNLVGRRATSAEESRATTFRYDPVGQLVEATSPDAVLTITRDVFGRVTGESVNGHAVTHTYDDGNRTVSRDTPAGVRTLWSFDPSGFPVGIGMAGHDLALFHDAHGRPVAEQLDDSVTVVRHYDAGDRLVVQRVSGGTGPDVERAFGYREDGSLTIVDDSREGATVFRLDDEGRVTAVDGPDRREDYRYNVAGDLVEAFSRRESAAVHGERLYHGTDMIQAGQTSYRYDSAGRLVHRQEGTRAWTFRWNAEGRLHGVITPEGGRWRYRYDPLGRRIATQRLTDGPADDPLDGPVLAQTDFAWDGPVLIEESDSTGRVTTWQHDLDGLRPLLQCDGDRLHLLVCDPNGAPTDMVAADGAVTWRSRAALWGHQLDPEPAGDSTPLRFPGQHADAETGLHYNLHRYYDPRTGRYLSPDPLGLSAGPSPVRYVDDPLLQSDPLGLSPRACTQGKRPRYDDAYDDLDDLLDDAEMLAVGSALKKVKVSAPKTKFPPPPGKLLVSEMKAALAKYDSDFHTADVGKFHGPVDKRVVLSKVVDIGSKTTKLEGWSVEWLNKFQRSDGVTDYLEKSGTKNVWVRGHLINEDFGITGSTHNFAPMTSKGNGAFKNAFESRVKDAFARMDQLQRNYPAEFNALGKEFTVDIKVTLSDAKLFDGVPNVDVAELAVPKYIKVEAQYMFDGKPLADDVLKDLNKRFWKELPVKPLPSNHNMNPVTGQWDPPVPGKF</sequence>
<dbReference type="PANTHER" id="PTHR32305">
    <property type="match status" value="1"/>
</dbReference>
<protein>
    <submittedName>
        <fullName evidence="7">RHS repeat-associated core domain-containing protein</fullName>
    </submittedName>
</protein>
<dbReference type="InterPro" id="IPR022385">
    <property type="entry name" value="Rhs_assc_core"/>
</dbReference>
<keyword evidence="8" id="KW-1185">Reference proteome</keyword>
<keyword evidence="2" id="KW-0175">Coiled coil</keyword>
<feature type="domain" description="Teneurin-like YD-shell" evidence="6">
    <location>
        <begin position="1082"/>
        <end position="1382"/>
    </location>
</feature>
<feature type="domain" description="Putative T7SS secretion signal" evidence="5">
    <location>
        <begin position="19"/>
        <end position="211"/>
    </location>
</feature>
<dbReference type="NCBIfam" id="TIGR01643">
    <property type="entry name" value="YD_repeat_2x"/>
    <property type="match status" value="6"/>
</dbReference>
<dbReference type="InterPro" id="IPR050708">
    <property type="entry name" value="T6SS_VgrG/RHS"/>
</dbReference>
<accession>A0ABT6X0T4</accession>
<dbReference type="InterPro" id="IPR031325">
    <property type="entry name" value="RHS_repeat"/>
</dbReference>
<dbReference type="Pfam" id="PF20148">
    <property type="entry name" value="DUF6531"/>
    <property type="match status" value="1"/>
</dbReference>
<feature type="domain" description="DUF6531" evidence="4">
    <location>
        <begin position="376"/>
        <end position="448"/>
    </location>
</feature>
<proteinExistence type="predicted"/>
<dbReference type="InterPro" id="IPR056823">
    <property type="entry name" value="TEN-like_YD-shell"/>
</dbReference>
<dbReference type="Pfam" id="PF05593">
    <property type="entry name" value="RHS_repeat"/>
    <property type="match status" value="4"/>
</dbReference>
<dbReference type="RefSeq" id="WP_282767078.1">
    <property type="nucleotide sequence ID" value="NZ_JASCTH010000049.1"/>
</dbReference>
<keyword evidence="3" id="KW-0472">Membrane</keyword>
<evidence type="ECO:0000259" key="6">
    <source>
        <dbReference type="Pfam" id="PF25023"/>
    </source>
</evidence>
<evidence type="ECO:0000256" key="2">
    <source>
        <dbReference type="SAM" id="Coils"/>
    </source>
</evidence>
<evidence type="ECO:0000259" key="5">
    <source>
        <dbReference type="Pfam" id="PF21725"/>
    </source>
</evidence>
<dbReference type="Gene3D" id="1.10.287.1490">
    <property type="match status" value="1"/>
</dbReference>